<evidence type="ECO:0000313" key="5">
    <source>
        <dbReference type="EMBL" id="CUO09603.1"/>
    </source>
</evidence>
<dbReference type="InterPro" id="IPR036390">
    <property type="entry name" value="WH_DNA-bd_sf"/>
</dbReference>
<proteinExistence type="inferred from homology"/>
<sequence>MFSLDNLNQKEKQIYKAIITSNNKLKKDIMTELNLPKTTANRLLQSLINKNLIKEIGTDKSTGGRPPIIYGSKEDSFYIIGMDLARSYSEVIILNSSLKIIFNHKITMTETSTPESVINYLSSKIKEALNQLHINEDKILGMGIGTVGPVNIKTGILGNVTNFKNNSWSGADIKSLVSKHFSFPLFIGNGANMAALGEFHFNYNPLVQKVAYVNLGLGIRYGLVVNGKIIKNPNSKEDAFGHMTIKYDGDSCPCGNNGCLELYATIGGIEKIYKKYSNKDISLDLIVQNIKDEFKYTKADLSNTKFIEHMINYSEKTNNFSFKALNEGIRILSLGLNNFSNLINADRIVINGPLIQLDYIIYNLLCYHLKNIHNNGSVDSIYTTEGYFKENIISTGAAFTMLLNKLQL</sequence>
<dbReference type="EMBL" id="CYZR01000006">
    <property type="protein sequence ID" value="CUO09603.1"/>
    <property type="molecule type" value="Genomic_DNA"/>
</dbReference>
<dbReference type="InterPro" id="IPR000600">
    <property type="entry name" value="ROK"/>
</dbReference>
<feature type="domain" description="Transcription regulator TrmB N-terminal" evidence="4">
    <location>
        <begin position="6"/>
        <end position="57"/>
    </location>
</feature>
<comment type="caution">
    <text evidence="5">The sequence shown here is derived from an EMBL/GenBank/DDBJ whole genome shotgun (WGS) entry which is preliminary data.</text>
</comment>
<dbReference type="EC" id="2.7.1.2" evidence="5"/>
<dbReference type="InterPro" id="IPR002831">
    <property type="entry name" value="Tscrpt_reg_TrmB_N"/>
</dbReference>
<dbReference type="Gene3D" id="3.30.420.40">
    <property type="match status" value="2"/>
</dbReference>
<organism evidence="5 6">
    <name type="scientific">Sarcina ventriculi</name>
    <name type="common">Clostridium ventriculi</name>
    <dbReference type="NCBI Taxonomy" id="1267"/>
    <lineage>
        <taxon>Bacteria</taxon>
        <taxon>Bacillati</taxon>
        <taxon>Bacillota</taxon>
        <taxon>Clostridia</taxon>
        <taxon>Eubacteriales</taxon>
        <taxon>Clostridiaceae</taxon>
        <taxon>Sarcina</taxon>
    </lineage>
</organism>
<keyword evidence="6" id="KW-1185">Reference proteome</keyword>
<dbReference type="Gene3D" id="1.10.10.10">
    <property type="entry name" value="Winged helix-like DNA-binding domain superfamily/Winged helix DNA-binding domain"/>
    <property type="match status" value="1"/>
</dbReference>
<evidence type="ECO:0000256" key="2">
    <source>
        <dbReference type="ARBA" id="ARBA00006479"/>
    </source>
</evidence>
<comment type="similarity">
    <text evidence="2">Belongs to the ROK (NagC/XylR) family.</text>
</comment>
<gene>
    <name evidence="5" type="primary">glcK_1</name>
    <name evidence="5" type="ORF">ERS852473_01886</name>
</gene>
<dbReference type="SUPFAM" id="SSF46785">
    <property type="entry name" value="Winged helix' DNA-binding domain"/>
    <property type="match status" value="1"/>
</dbReference>
<dbReference type="Pfam" id="PF00480">
    <property type="entry name" value="ROK"/>
    <property type="match status" value="1"/>
</dbReference>
<dbReference type="GO" id="GO:0004340">
    <property type="term" value="F:glucokinase activity"/>
    <property type="evidence" value="ECO:0007669"/>
    <property type="project" value="UniProtKB-EC"/>
</dbReference>
<accession>A0ABP2ARI5</accession>
<evidence type="ECO:0000256" key="3">
    <source>
        <dbReference type="ARBA" id="ARBA00022629"/>
    </source>
</evidence>
<dbReference type="PANTHER" id="PTHR18964">
    <property type="entry name" value="ROK (REPRESSOR, ORF, KINASE) FAMILY"/>
    <property type="match status" value="1"/>
</dbReference>
<reference evidence="5 6" key="1">
    <citation type="submission" date="2015-09" db="EMBL/GenBank/DDBJ databases">
        <authorList>
            <consortium name="Pathogen Informatics"/>
            <person name="Wu L."/>
            <person name="Ma J."/>
        </authorList>
    </citation>
    <scope>NUCLEOTIDE SEQUENCE [LARGE SCALE GENOMIC DNA]</scope>
    <source>
        <strain evidence="5 6">2789STDY5834858</strain>
    </source>
</reference>
<dbReference type="Pfam" id="PF01978">
    <property type="entry name" value="TrmB"/>
    <property type="match status" value="1"/>
</dbReference>
<dbReference type="InterPro" id="IPR036388">
    <property type="entry name" value="WH-like_DNA-bd_sf"/>
</dbReference>
<evidence type="ECO:0000259" key="4">
    <source>
        <dbReference type="Pfam" id="PF01978"/>
    </source>
</evidence>
<protein>
    <submittedName>
        <fullName evidence="5">Glucokinase</fullName>
        <ecNumber evidence="5">2.7.1.2</ecNumber>
    </submittedName>
</protein>
<dbReference type="PANTHER" id="PTHR18964:SF149">
    <property type="entry name" value="BIFUNCTIONAL UDP-N-ACETYLGLUCOSAMINE 2-EPIMERASE_N-ACETYLMANNOSAMINE KINASE"/>
    <property type="match status" value="1"/>
</dbReference>
<dbReference type="RefSeq" id="WP_055259812.1">
    <property type="nucleotide sequence ID" value="NZ_BCMV01000046.1"/>
</dbReference>
<evidence type="ECO:0000256" key="1">
    <source>
        <dbReference type="ARBA" id="ARBA00002486"/>
    </source>
</evidence>
<keyword evidence="3" id="KW-0119">Carbohydrate metabolism</keyword>
<name>A0ABP2ARI5_SARVE</name>
<dbReference type="InterPro" id="IPR043129">
    <property type="entry name" value="ATPase_NBD"/>
</dbReference>
<comment type="function">
    <text evidence="1">Transcriptional repressor of xylose-utilizing enzymes.</text>
</comment>
<evidence type="ECO:0000313" key="6">
    <source>
        <dbReference type="Proteomes" id="UP000095488"/>
    </source>
</evidence>
<dbReference type="SUPFAM" id="SSF53067">
    <property type="entry name" value="Actin-like ATPase domain"/>
    <property type="match status" value="1"/>
</dbReference>
<keyword evidence="5" id="KW-0808">Transferase</keyword>
<dbReference type="Proteomes" id="UP000095488">
    <property type="component" value="Unassembled WGS sequence"/>
</dbReference>
<keyword evidence="3" id="KW-0859">Xylose metabolism</keyword>